<dbReference type="KEGG" id="pavi:110757969"/>
<feature type="chain" id="PRO_5028445248" evidence="4">
    <location>
        <begin position="41"/>
        <end position="189"/>
    </location>
</feature>
<proteinExistence type="predicted"/>
<evidence type="ECO:0000259" key="5">
    <source>
        <dbReference type="PROSITE" id="PS50927"/>
    </source>
</evidence>
<keyword evidence="3" id="KW-0325">Glycoprotein</keyword>
<dbReference type="Gene3D" id="2.90.10.10">
    <property type="entry name" value="Bulb-type lectin domain"/>
    <property type="match status" value="1"/>
</dbReference>
<dbReference type="SMART" id="SM00108">
    <property type="entry name" value="B_lectin"/>
    <property type="match status" value="1"/>
</dbReference>
<feature type="signal peptide" evidence="4">
    <location>
        <begin position="1"/>
        <end position="40"/>
    </location>
</feature>
<evidence type="ECO:0000313" key="6">
    <source>
        <dbReference type="Proteomes" id="UP000515124"/>
    </source>
</evidence>
<sequence>MSAILRVCQMMGIASKNPGLKIHLFSFLFTFSSLALFCSAASSITQGQPLRDGDTLIYDGFELGFFSPKNSSSRYVGIWYYNISEPSVIWVANRERPIFDKAGILKIGSDGNVVVLDGNNTAVWSSNVSASSNSTAILNDKGNLVLSSSGDTSKKYWQSFVDPTNTFLPGMNVEVNSAKGENRFLTSSE</sequence>
<dbReference type="PROSITE" id="PS50927">
    <property type="entry name" value="BULB_LECTIN"/>
    <property type="match status" value="1"/>
</dbReference>
<dbReference type="FunFam" id="2.90.10.10:FF:000005">
    <property type="entry name" value="G-type lectin S-receptor-like serine/threonine-protein kinase"/>
    <property type="match status" value="1"/>
</dbReference>
<dbReference type="InterPro" id="IPR001480">
    <property type="entry name" value="Bulb-type_lectin_dom"/>
</dbReference>
<dbReference type="Proteomes" id="UP000515124">
    <property type="component" value="Unplaced"/>
</dbReference>
<evidence type="ECO:0000313" key="7">
    <source>
        <dbReference type="RefSeq" id="XP_021815430.1"/>
    </source>
</evidence>
<dbReference type="InterPro" id="IPR036426">
    <property type="entry name" value="Bulb-type_lectin_dom_sf"/>
</dbReference>
<dbReference type="Pfam" id="PF01453">
    <property type="entry name" value="B_lectin"/>
    <property type="match status" value="1"/>
</dbReference>
<evidence type="ECO:0000256" key="3">
    <source>
        <dbReference type="ARBA" id="ARBA00023180"/>
    </source>
</evidence>
<evidence type="ECO:0000256" key="4">
    <source>
        <dbReference type="SAM" id="SignalP"/>
    </source>
</evidence>
<dbReference type="RefSeq" id="XP_021815430.1">
    <property type="nucleotide sequence ID" value="XM_021959738.1"/>
</dbReference>
<evidence type="ECO:0000256" key="1">
    <source>
        <dbReference type="ARBA" id="ARBA00022729"/>
    </source>
</evidence>
<dbReference type="CDD" id="cd00028">
    <property type="entry name" value="B_lectin"/>
    <property type="match status" value="1"/>
</dbReference>
<protein>
    <submittedName>
        <fullName evidence="7">G-type lectin S-receptor-like serine/threonine-protein kinase At1g61610</fullName>
    </submittedName>
</protein>
<dbReference type="AlphaFoldDB" id="A0A6P5SEU0"/>
<reference evidence="7" key="1">
    <citation type="submission" date="2025-08" db="UniProtKB">
        <authorList>
            <consortium name="RefSeq"/>
        </authorList>
    </citation>
    <scope>IDENTIFICATION</scope>
</reference>
<keyword evidence="2" id="KW-1015">Disulfide bond</keyword>
<keyword evidence="1 4" id="KW-0732">Signal</keyword>
<dbReference type="PANTHER" id="PTHR32444">
    <property type="entry name" value="BULB-TYPE LECTIN DOMAIN-CONTAINING PROTEIN"/>
    <property type="match status" value="1"/>
</dbReference>
<organism evidence="6 7">
    <name type="scientific">Prunus avium</name>
    <name type="common">Cherry</name>
    <name type="synonym">Cerasus avium</name>
    <dbReference type="NCBI Taxonomy" id="42229"/>
    <lineage>
        <taxon>Eukaryota</taxon>
        <taxon>Viridiplantae</taxon>
        <taxon>Streptophyta</taxon>
        <taxon>Embryophyta</taxon>
        <taxon>Tracheophyta</taxon>
        <taxon>Spermatophyta</taxon>
        <taxon>Magnoliopsida</taxon>
        <taxon>eudicotyledons</taxon>
        <taxon>Gunneridae</taxon>
        <taxon>Pentapetalae</taxon>
        <taxon>rosids</taxon>
        <taxon>fabids</taxon>
        <taxon>Rosales</taxon>
        <taxon>Rosaceae</taxon>
        <taxon>Amygdaloideae</taxon>
        <taxon>Amygdaleae</taxon>
        <taxon>Prunus</taxon>
    </lineage>
</organism>
<name>A0A6P5SEU0_PRUAV</name>
<keyword evidence="6" id="KW-1185">Reference proteome</keyword>
<accession>A0A6P5SEU0</accession>
<dbReference type="GeneID" id="110757969"/>
<gene>
    <name evidence="7" type="primary">LOC110757969</name>
</gene>
<dbReference type="PANTHER" id="PTHR32444:SF242">
    <property type="entry name" value="G-TYPE LECTIN S-RECEPTOR-LIKE SERINE_THREONINE-PROTEIN KINASE RKS1"/>
    <property type="match status" value="1"/>
</dbReference>
<dbReference type="SUPFAM" id="SSF51110">
    <property type="entry name" value="alpha-D-mannose-specific plant lectins"/>
    <property type="match status" value="1"/>
</dbReference>
<evidence type="ECO:0000256" key="2">
    <source>
        <dbReference type="ARBA" id="ARBA00023157"/>
    </source>
</evidence>
<feature type="domain" description="Bulb-type lectin" evidence="5">
    <location>
        <begin position="41"/>
        <end position="159"/>
    </location>
</feature>